<dbReference type="Pfam" id="PF00199">
    <property type="entry name" value="Catalase"/>
    <property type="match status" value="1"/>
</dbReference>
<evidence type="ECO:0000313" key="8">
    <source>
        <dbReference type="EMBL" id="TDK63185.1"/>
    </source>
</evidence>
<dbReference type="GO" id="GO:0020037">
    <property type="term" value="F:heme binding"/>
    <property type="evidence" value="ECO:0007669"/>
    <property type="project" value="InterPro"/>
</dbReference>
<dbReference type="PANTHER" id="PTHR11465">
    <property type="entry name" value="CATALASE"/>
    <property type="match status" value="1"/>
</dbReference>
<dbReference type="GO" id="GO:0004096">
    <property type="term" value="F:catalase activity"/>
    <property type="evidence" value="ECO:0007669"/>
    <property type="project" value="UniProtKB-EC"/>
</dbReference>
<comment type="caution">
    <text evidence="8">The sequence shown here is derived from an EMBL/GenBank/DDBJ whole genome shotgun (WGS) entry which is preliminary data.</text>
</comment>
<dbReference type="Proteomes" id="UP000295132">
    <property type="component" value="Unassembled WGS sequence"/>
</dbReference>
<reference evidence="8 9" key="1">
    <citation type="submission" date="2019-03" db="EMBL/GenBank/DDBJ databases">
        <title>Bacillus niacini sp. nov. a Nicotinate-Metabolizing Mesophile Isolated from Soil.</title>
        <authorList>
            <person name="Zhang G."/>
        </authorList>
    </citation>
    <scope>NUCLEOTIDE SEQUENCE [LARGE SCALE GENOMIC DNA]</scope>
    <source>
        <strain evidence="8 9">WN066</strain>
    </source>
</reference>
<dbReference type="EMBL" id="SMYO01000003">
    <property type="protein sequence ID" value="TDK63185.1"/>
    <property type="molecule type" value="Genomic_DNA"/>
</dbReference>
<dbReference type="AlphaFoldDB" id="A0A4R5VVL5"/>
<dbReference type="InterPro" id="IPR011614">
    <property type="entry name" value="Catalase_core"/>
</dbReference>
<comment type="similarity">
    <text evidence="1">Belongs to the catalase family.</text>
</comment>
<keyword evidence="4" id="KW-0479">Metal-binding</keyword>
<dbReference type="InterPro" id="IPR018028">
    <property type="entry name" value="Catalase"/>
</dbReference>
<evidence type="ECO:0000256" key="5">
    <source>
        <dbReference type="ARBA" id="ARBA00023002"/>
    </source>
</evidence>
<keyword evidence="5 8" id="KW-0560">Oxidoreductase</keyword>
<organism evidence="8 9">
    <name type="scientific">Bacillus salipaludis</name>
    <dbReference type="NCBI Taxonomy" id="2547811"/>
    <lineage>
        <taxon>Bacteria</taxon>
        <taxon>Bacillati</taxon>
        <taxon>Bacillota</taxon>
        <taxon>Bacilli</taxon>
        <taxon>Bacillales</taxon>
        <taxon>Bacillaceae</taxon>
        <taxon>Bacillus</taxon>
    </lineage>
</organism>
<protein>
    <submittedName>
        <fullName evidence="8">Catalase</fullName>
        <ecNumber evidence="8">1.11.1.6</ecNumber>
    </submittedName>
</protein>
<keyword evidence="2 8" id="KW-0575">Peroxidase</keyword>
<dbReference type="EC" id="1.11.1.6" evidence="8"/>
<sequence length="72" mass="8453">MTARNRGPTLIQDVHLIEKLAHFNREWVPERVVHAEREDIKLRVIQNFYKADPEYGERIAKGLYLAIPQGIK</sequence>
<dbReference type="Gene3D" id="6.10.10.30">
    <property type="entry name" value="Catalase hpii, N-terminal domain-like"/>
    <property type="match status" value="1"/>
</dbReference>
<dbReference type="GO" id="GO:0042542">
    <property type="term" value="P:response to hydrogen peroxide"/>
    <property type="evidence" value="ECO:0007669"/>
    <property type="project" value="TreeGrafter"/>
</dbReference>
<evidence type="ECO:0000256" key="6">
    <source>
        <dbReference type="ARBA" id="ARBA00023004"/>
    </source>
</evidence>
<accession>A0A4R5VVL5</accession>
<gene>
    <name evidence="8" type="ORF">E2K98_06960</name>
</gene>
<evidence type="ECO:0000259" key="7">
    <source>
        <dbReference type="Pfam" id="PF00199"/>
    </source>
</evidence>
<evidence type="ECO:0000256" key="1">
    <source>
        <dbReference type="ARBA" id="ARBA00005329"/>
    </source>
</evidence>
<evidence type="ECO:0000313" key="9">
    <source>
        <dbReference type="Proteomes" id="UP000295132"/>
    </source>
</evidence>
<evidence type="ECO:0000256" key="2">
    <source>
        <dbReference type="ARBA" id="ARBA00022559"/>
    </source>
</evidence>
<keyword evidence="6" id="KW-0408">Iron</keyword>
<dbReference type="InterPro" id="IPR020835">
    <property type="entry name" value="Catalase_sf"/>
</dbReference>
<dbReference type="GO" id="GO:0046872">
    <property type="term" value="F:metal ion binding"/>
    <property type="evidence" value="ECO:0007669"/>
    <property type="project" value="UniProtKB-KW"/>
</dbReference>
<evidence type="ECO:0000256" key="3">
    <source>
        <dbReference type="ARBA" id="ARBA00022617"/>
    </source>
</evidence>
<keyword evidence="3" id="KW-0349">Heme</keyword>
<proteinExistence type="inferred from homology"/>
<dbReference type="PANTHER" id="PTHR11465:SF9">
    <property type="entry name" value="CATALASE"/>
    <property type="match status" value="1"/>
</dbReference>
<dbReference type="GO" id="GO:0005737">
    <property type="term" value="C:cytoplasm"/>
    <property type="evidence" value="ECO:0007669"/>
    <property type="project" value="TreeGrafter"/>
</dbReference>
<name>A0A4R5VVL5_9BACI</name>
<dbReference type="SUPFAM" id="SSF56634">
    <property type="entry name" value="Heme-dependent catalase-like"/>
    <property type="match status" value="1"/>
</dbReference>
<evidence type="ECO:0000256" key="4">
    <source>
        <dbReference type="ARBA" id="ARBA00022723"/>
    </source>
</evidence>
<feature type="domain" description="Catalase core" evidence="7">
    <location>
        <begin position="2"/>
        <end position="36"/>
    </location>
</feature>
<dbReference type="GO" id="GO:0042744">
    <property type="term" value="P:hydrogen peroxide catabolic process"/>
    <property type="evidence" value="ECO:0007669"/>
    <property type="project" value="UniProtKB-KW"/>
</dbReference>